<keyword evidence="2" id="KW-1185">Reference proteome</keyword>
<evidence type="ECO:0000313" key="2">
    <source>
        <dbReference type="Proteomes" id="UP001367508"/>
    </source>
</evidence>
<dbReference type="Proteomes" id="UP001367508">
    <property type="component" value="Unassembled WGS sequence"/>
</dbReference>
<dbReference type="AlphaFoldDB" id="A0AAN9L6Y8"/>
<protein>
    <submittedName>
        <fullName evidence="1">Uncharacterized protein</fullName>
    </submittedName>
</protein>
<comment type="caution">
    <text evidence="1">The sequence shown here is derived from an EMBL/GenBank/DDBJ whole genome shotgun (WGS) entry which is preliminary data.</text>
</comment>
<name>A0AAN9L6Y8_CANGL</name>
<accession>A0AAN9L6Y8</accession>
<gene>
    <name evidence="1" type="ORF">VNO77_24519</name>
</gene>
<proteinExistence type="predicted"/>
<organism evidence="1 2">
    <name type="scientific">Canavalia gladiata</name>
    <name type="common">Sword bean</name>
    <name type="synonym">Dolichos gladiatus</name>
    <dbReference type="NCBI Taxonomy" id="3824"/>
    <lineage>
        <taxon>Eukaryota</taxon>
        <taxon>Viridiplantae</taxon>
        <taxon>Streptophyta</taxon>
        <taxon>Embryophyta</taxon>
        <taxon>Tracheophyta</taxon>
        <taxon>Spermatophyta</taxon>
        <taxon>Magnoliopsida</taxon>
        <taxon>eudicotyledons</taxon>
        <taxon>Gunneridae</taxon>
        <taxon>Pentapetalae</taxon>
        <taxon>rosids</taxon>
        <taxon>fabids</taxon>
        <taxon>Fabales</taxon>
        <taxon>Fabaceae</taxon>
        <taxon>Papilionoideae</taxon>
        <taxon>50 kb inversion clade</taxon>
        <taxon>NPAAA clade</taxon>
        <taxon>indigoferoid/millettioid clade</taxon>
        <taxon>Phaseoleae</taxon>
        <taxon>Canavalia</taxon>
    </lineage>
</organism>
<evidence type="ECO:0000313" key="1">
    <source>
        <dbReference type="EMBL" id="KAK7330329.1"/>
    </source>
</evidence>
<dbReference type="EMBL" id="JAYMYQ010000005">
    <property type="protein sequence ID" value="KAK7330329.1"/>
    <property type="molecule type" value="Genomic_DNA"/>
</dbReference>
<reference evidence="1 2" key="1">
    <citation type="submission" date="2024-01" db="EMBL/GenBank/DDBJ databases">
        <title>The genomes of 5 underutilized Papilionoideae crops provide insights into root nodulation and disease resistanc.</title>
        <authorList>
            <person name="Jiang F."/>
        </authorList>
    </citation>
    <scope>NUCLEOTIDE SEQUENCE [LARGE SCALE GENOMIC DNA]</scope>
    <source>
        <strain evidence="1">LVBAO_FW01</strain>
        <tissue evidence="1">Leaves</tissue>
    </source>
</reference>
<sequence length="125" mass="13947">MLLPKSRNVAESEECFRDQLRSLPFHVDDEIPNLVAQWNAYCNCLGCRLHPVNAYVNEGSSPIHVDSRRNLVAGHVSYCSRTGIGLHHSLGIFFVAPDQMLFGFANHLCPTVVPRNLGQSTNPFL</sequence>